<organism evidence="1 2">
    <name type="scientific">Alicyclobacillus tolerans</name>
    <dbReference type="NCBI Taxonomy" id="90970"/>
    <lineage>
        <taxon>Bacteria</taxon>
        <taxon>Bacillati</taxon>
        <taxon>Bacillota</taxon>
        <taxon>Bacilli</taxon>
        <taxon>Bacillales</taxon>
        <taxon>Alicyclobacillaceae</taxon>
        <taxon>Alicyclobacillus</taxon>
    </lineage>
</organism>
<reference evidence="2" key="1">
    <citation type="submission" date="2016-11" db="EMBL/GenBank/DDBJ databases">
        <authorList>
            <person name="Varghese N."/>
            <person name="Submissions S."/>
        </authorList>
    </citation>
    <scope>NUCLEOTIDE SEQUENCE [LARGE SCALE GENOMIC DNA]</scope>
    <source>
        <strain evidence="2">USBA-503</strain>
    </source>
</reference>
<dbReference type="Proteomes" id="UP000184016">
    <property type="component" value="Unassembled WGS sequence"/>
</dbReference>
<evidence type="ECO:0008006" key="3">
    <source>
        <dbReference type="Google" id="ProtNLM"/>
    </source>
</evidence>
<dbReference type="AlphaFoldDB" id="A0A1M6TGS8"/>
<sequence>MYSCEADAQQAADAFVHTKRRSLHTLQTSIESVQTQEKHARRGRPRKDEATPVIKTEYRVLVEVVAPTQEASQAWREQESTFVLMTEIRDDQSLSDRMVLRLYKDQNEVECQFRYLKSPYHVGPIFLQRPSRVKTFGYLMLLSLLLYSAFEYILREQMAQETEPLILPGKRKSFRPTGASVLEMFEKMVTTWVSIEGQRQRVNVNPANPQRERILGFFGLDMSIYSEIQKSA</sequence>
<dbReference type="PANTHER" id="PTHR34614">
    <property type="match status" value="1"/>
</dbReference>
<protein>
    <recommendedName>
        <fullName evidence="3">Transposase</fullName>
    </recommendedName>
</protein>
<dbReference type="STRING" id="1830138.SAMN05443507_11672"/>
<evidence type="ECO:0000313" key="2">
    <source>
        <dbReference type="Proteomes" id="UP000184016"/>
    </source>
</evidence>
<keyword evidence="2" id="KW-1185">Reference proteome</keyword>
<dbReference type="EMBL" id="FRAF01000016">
    <property type="protein sequence ID" value="SHK56104.1"/>
    <property type="molecule type" value="Genomic_DNA"/>
</dbReference>
<accession>A0A1M6TGS8</accession>
<name>A0A1M6TGS8_9BACL</name>
<evidence type="ECO:0000313" key="1">
    <source>
        <dbReference type="EMBL" id="SHK56104.1"/>
    </source>
</evidence>
<dbReference type="PANTHER" id="PTHR34614:SF2">
    <property type="entry name" value="TRANSPOSASE IS4-LIKE DOMAIN-CONTAINING PROTEIN"/>
    <property type="match status" value="1"/>
</dbReference>
<gene>
    <name evidence="1" type="ORF">SAMN05443507_11672</name>
</gene>
<proteinExistence type="predicted"/>